<gene>
    <name evidence="7" type="ORF">FJ651_13470</name>
</gene>
<evidence type="ECO:0000256" key="2">
    <source>
        <dbReference type="ARBA" id="ARBA00023015"/>
    </source>
</evidence>
<keyword evidence="4" id="KW-0804">Transcription</keyword>
<dbReference type="Pfam" id="PF08281">
    <property type="entry name" value="Sigma70_r4_2"/>
    <property type="match status" value="1"/>
</dbReference>
<feature type="domain" description="RNA polymerase sigma-70 region 2" evidence="5">
    <location>
        <begin position="29"/>
        <end position="92"/>
    </location>
</feature>
<evidence type="ECO:0000313" key="7">
    <source>
        <dbReference type="EMBL" id="TPV31828.1"/>
    </source>
</evidence>
<dbReference type="GO" id="GO:0006352">
    <property type="term" value="P:DNA-templated transcription initiation"/>
    <property type="evidence" value="ECO:0007669"/>
    <property type="project" value="InterPro"/>
</dbReference>
<dbReference type="Pfam" id="PF04542">
    <property type="entry name" value="Sigma70_r2"/>
    <property type="match status" value="1"/>
</dbReference>
<proteinExistence type="inferred from homology"/>
<dbReference type="Proteomes" id="UP000317332">
    <property type="component" value="Unassembled WGS sequence"/>
</dbReference>
<dbReference type="PANTHER" id="PTHR43133:SF46">
    <property type="entry name" value="RNA POLYMERASE SIGMA-70 FACTOR ECF SUBFAMILY"/>
    <property type="match status" value="1"/>
</dbReference>
<dbReference type="InterPro" id="IPR036388">
    <property type="entry name" value="WH-like_DNA-bd_sf"/>
</dbReference>
<keyword evidence="3" id="KW-0731">Sigma factor</keyword>
<accession>A0A506PE92</accession>
<dbReference type="GO" id="GO:0016987">
    <property type="term" value="F:sigma factor activity"/>
    <property type="evidence" value="ECO:0007669"/>
    <property type="project" value="UniProtKB-KW"/>
</dbReference>
<dbReference type="InterPro" id="IPR014284">
    <property type="entry name" value="RNA_pol_sigma-70_dom"/>
</dbReference>
<keyword evidence="8" id="KW-1185">Reference proteome</keyword>
<evidence type="ECO:0000256" key="1">
    <source>
        <dbReference type="ARBA" id="ARBA00010641"/>
    </source>
</evidence>
<feature type="domain" description="RNA polymerase sigma factor 70 region 4 type 2" evidence="6">
    <location>
        <begin position="133"/>
        <end position="181"/>
    </location>
</feature>
<dbReference type="NCBIfam" id="TIGR02937">
    <property type="entry name" value="sigma70-ECF"/>
    <property type="match status" value="1"/>
</dbReference>
<dbReference type="InterPro" id="IPR013249">
    <property type="entry name" value="RNA_pol_sigma70_r4_t2"/>
</dbReference>
<dbReference type="InterPro" id="IPR014327">
    <property type="entry name" value="RNA_pol_sigma70_bacteroid"/>
</dbReference>
<dbReference type="NCBIfam" id="TIGR02985">
    <property type="entry name" value="Sig70_bacteroi1"/>
    <property type="match status" value="1"/>
</dbReference>
<dbReference type="InterPro" id="IPR039425">
    <property type="entry name" value="RNA_pol_sigma-70-like"/>
</dbReference>
<dbReference type="GO" id="GO:0003677">
    <property type="term" value="F:DNA binding"/>
    <property type="evidence" value="ECO:0007669"/>
    <property type="project" value="InterPro"/>
</dbReference>
<reference evidence="7 8" key="1">
    <citation type="submission" date="2019-06" db="EMBL/GenBank/DDBJ databases">
        <title>Flavobacteriaceae Paucihalobacterium erythroidium CWB-1, complete genome.</title>
        <authorList>
            <person name="Wu S."/>
        </authorList>
    </citation>
    <scope>NUCLEOTIDE SEQUENCE [LARGE SCALE GENOMIC DNA]</scope>
    <source>
        <strain evidence="7 8">CWB-1</strain>
    </source>
</reference>
<dbReference type="AlphaFoldDB" id="A0A506PE92"/>
<dbReference type="InterPro" id="IPR013325">
    <property type="entry name" value="RNA_pol_sigma_r2"/>
</dbReference>
<protein>
    <submittedName>
        <fullName evidence="7">RNA polymerase sigma-70 factor</fullName>
    </submittedName>
</protein>
<evidence type="ECO:0000256" key="3">
    <source>
        <dbReference type="ARBA" id="ARBA00023082"/>
    </source>
</evidence>
<evidence type="ECO:0000259" key="6">
    <source>
        <dbReference type="Pfam" id="PF08281"/>
    </source>
</evidence>
<dbReference type="Gene3D" id="1.10.1740.10">
    <property type="match status" value="1"/>
</dbReference>
<dbReference type="InterPro" id="IPR007627">
    <property type="entry name" value="RNA_pol_sigma70_r2"/>
</dbReference>
<dbReference type="SUPFAM" id="SSF88946">
    <property type="entry name" value="Sigma2 domain of RNA polymerase sigma factors"/>
    <property type="match status" value="1"/>
</dbReference>
<dbReference type="SUPFAM" id="SSF88659">
    <property type="entry name" value="Sigma3 and sigma4 domains of RNA polymerase sigma factors"/>
    <property type="match status" value="1"/>
</dbReference>
<keyword evidence="2" id="KW-0805">Transcription regulation</keyword>
<dbReference type="Gene3D" id="1.10.10.10">
    <property type="entry name" value="Winged helix-like DNA-binding domain superfamily/Winged helix DNA-binding domain"/>
    <property type="match status" value="1"/>
</dbReference>
<dbReference type="RefSeq" id="WP_140991067.1">
    <property type="nucleotide sequence ID" value="NZ_VHIQ01000007.1"/>
</dbReference>
<evidence type="ECO:0000313" key="8">
    <source>
        <dbReference type="Proteomes" id="UP000317332"/>
    </source>
</evidence>
<dbReference type="OrthoDB" id="1100095at2"/>
<dbReference type="PANTHER" id="PTHR43133">
    <property type="entry name" value="RNA POLYMERASE ECF-TYPE SIGMA FACTO"/>
    <property type="match status" value="1"/>
</dbReference>
<comment type="caution">
    <text evidence="7">The sequence shown here is derived from an EMBL/GenBank/DDBJ whole genome shotgun (WGS) entry which is preliminary data.</text>
</comment>
<dbReference type="InterPro" id="IPR013324">
    <property type="entry name" value="RNA_pol_sigma_r3/r4-like"/>
</dbReference>
<evidence type="ECO:0000259" key="5">
    <source>
        <dbReference type="Pfam" id="PF04542"/>
    </source>
</evidence>
<comment type="similarity">
    <text evidence="1">Belongs to the sigma-70 factor family. ECF subfamily.</text>
</comment>
<name>A0A506PE92_9FLAO</name>
<dbReference type="EMBL" id="VHIQ01000007">
    <property type="protein sequence ID" value="TPV31828.1"/>
    <property type="molecule type" value="Genomic_DNA"/>
</dbReference>
<organism evidence="7 8">
    <name type="scientific">Paucihalobacter ruber</name>
    <dbReference type="NCBI Taxonomy" id="2567861"/>
    <lineage>
        <taxon>Bacteria</taxon>
        <taxon>Pseudomonadati</taxon>
        <taxon>Bacteroidota</taxon>
        <taxon>Flavobacteriia</taxon>
        <taxon>Flavobacteriales</taxon>
        <taxon>Flavobacteriaceae</taxon>
        <taxon>Paucihalobacter</taxon>
    </lineage>
</organism>
<evidence type="ECO:0000256" key="4">
    <source>
        <dbReference type="ARBA" id="ARBA00023163"/>
    </source>
</evidence>
<sequence length="192" mass="22399">MSTYNPHTNENDIFLNFKKGQERAFDFYFNNYYSRIVGFCIQFLKDEDKSKSIAQEAFIHLWKSKETINTPAGIKSFLYTSAKSNCLNILRHEIVKQKSKSIIIHNYENQLNIDILESFKFDSATLSELESKINHCIENLPEPTKTIFIKKRIENLKNAEIASILNLSIKSIEAHMTKALKYFRIELADYLS</sequence>